<dbReference type="PANTHER" id="PTHR48081">
    <property type="entry name" value="AB HYDROLASE SUPERFAMILY PROTEIN C4A8.06C"/>
    <property type="match status" value="1"/>
</dbReference>
<evidence type="ECO:0000313" key="4">
    <source>
        <dbReference type="Proteomes" id="UP000293637"/>
    </source>
</evidence>
<proteinExistence type="predicted"/>
<sequence>MKKQLISILCSTVLGTLVFAKFREKRSYRSFLFEQYLRLTRVRKPFESVENAKEAIEEMKDITAGKYSGTTYEFKHSVTIKDDSGSIVYIINDHQDITQQTILYIHGGAWFQDPLEQHFDFIDTLAGRLNAKVVMPVYPKVPHRDYRTTFSLLYRLYGKLLTTVKNPEQLILMGDSAGGQIALSFAQYLKEETTYAQPGHIILISPVLDGTFSNPDTQKYEKVDPMVAIDGTKYFIKLWEGKTAIKDYKISPINGTLQGLGKISIFIGTKETLYPDALRLSKLLNQQGILHDFYPGYNLFHIYPIFPIPEREKFFAQVITIIK</sequence>
<comment type="caution">
    <text evidence="3">The sequence shown here is derived from an EMBL/GenBank/DDBJ whole genome shotgun (WGS) entry which is preliminary data.</text>
</comment>
<dbReference type="AlphaFoldDB" id="A0A4Q9WEM4"/>
<reference evidence="3 4" key="1">
    <citation type="journal article" date="2019" name="Sci. Transl. Med.">
        <title>Quorum sensing between bacterial species on the skin protects against epidermal injury in atopic dermatitis.</title>
        <authorList>
            <person name="Williams M.R."/>
        </authorList>
    </citation>
    <scope>NUCLEOTIDE SEQUENCE [LARGE SCALE GENOMIC DNA]</scope>
    <source>
        <strain evidence="3 4">E7</strain>
    </source>
</reference>
<dbReference type="InterPro" id="IPR029058">
    <property type="entry name" value="AB_hydrolase_fold"/>
</dbReference>
<evidence type="ECO:0000256" key="1">
    <source>
        <dbReference type="ARBA" id="ARBA00022801"/>
    </source>
</evidence>
<evidence type="ECO:0000259" key="2">
    <source>
        <dbReference type="Pfam" id="PF07859"/>
    </source>
</evidence>
<organism evidence="3 4">
    <name type="scientific">Staphylococcus lugdunensis</name>
    <dbReference type="NCBI Taxonomy" id="28035"/>
    <lineage>
        <taxon>Bacteria</taxon>
        <taxon>Bacillati</taxon>
        <taxon>Bacillota</taxon>
        <taxon>Bacilli</taxon>
        <taxon>Bacillales</taxon>
        <taxon>Staphylococcaceae</taxon>
        <taxon>Staphylococcus</taxon>
    </lineage>
</organism>
<dbReference type="EMBL" id="SCHB01000001">
    <property type="protein sequence ID" value="TBW73580.1"/>
    <property type="molecule type" value="Genomic_DNA"/>
</dbReference>
<protein>
    <submittedName>
        <fullName evidence="3">Alpha/beta hydrolase</fullName>
    </submittedName>
</protein>
<gene>
    <name evidence="3" type="ORF">EQ812_01900</name>
</gene>
<dbReference type="Gene3D" id="3.40.50.1820">
    <property type="entry name" value="alpha/beta hydrolase"/>
    <property type="match status" value="1"/>
</dbReference>
<dbReference type="RefSeq" id="WP_002492449.1">
    <property type="nucleotide sequence ID" value="NZ_AP021848.1"/>
</dbReference>
<dbReference type="GO" id="GO:0016787">
    <property type="term" value="F:hydrolase activity"/>
    <property type="evidence" value="ECO:0007669"/>
    <property type="project" value="UniProtKB-KW"/>
</dbReference>
<name>A0A4Q9WEM4_STALU</name>
<accession>A0A4Q9WEM4</accession>
<evidence type="ECO:0000313" key="3">
    <source>
        <dbReference type="EMBL" id="TBW73580.1"/>
    </source>
</evidence>
<dbReference type="Proteomes" id="UP000293637">
    <property type="component" value="Unassembled WGS sequence"/>
</dbReference>
<dbReference type="GeneID" id="58091174"/>
<dbReference type="Pfam" id="PF07859">
    <property type="entry name" value="Abhydrolase_3"/>
    <property type="match status" value="1"/>
</dbReference>
<feature type="domain" description="Alpha/beta hydrolase fold-3" evidence="2">
    <location>
        <begin position="102"/>
        <end position="293"/>
    </location>
</feature>
<keyword evidence="1 3" id="KW-0378">Hydrolase</keyword>
<dbReference type="InterPro" id="IPR050300">
    <property type="entry name" value="GDXG_lipolytic_enzyme"/>
</dbReference>
<dbReference type="SUPFAM" id="SSF53474">
    <property type="entry name" value="alpha/beta-Hydrolases"/>
    <property type="match status" value="1"/>
</dbReference>
<dbReference type="PANTHER" id="PTHR48081:SF8">
    <property type="entry name" value="ALPHA_BETA HYDROLASE FOLD-3 DOMAIN-CONTAINING PROTEIN-RELATED"/>
    <property type="match status" value="1"/>
</dbReference>
<dbReference type="InterPro" id="IPR013094">
    <property type="entry name" value="AB_hydrolase_3"/>
</dbReference>